<dbReference type="Proteomes" id="UP000437824">
    <property type="component" value="Unassembled WGS sequence"/>
</dbReference>
<reference evidence="1 2" key="1">
    <citation type="submission" date="2019-11" db="EMBL/GenBank/DDBJ databases">
        <title>Draft genome sequence of Blautia luti DSM 14534T, isolated from human stool.</title>
        <authorList>
            <person name="Ortiz R."/>
            <person name="Melis-Arcos F."/>
            <person name="Covarrubias P."/>
            <person name="Cardenas J.P."/>
            <person name="Perez-Donoso J."/>
            <person name="Almonacid D."/>
        </authorList>
    </citation>
    <scope>NUCLEOTIDE SEQUENCE [LARGE SCALE GENOMIC DNA]</scope>
    <source>
        <strain evidence="1 2">DSM 14534</strain>
    </source>
</reference>
<gene>
    <name evidence="1" type="ORF">GKZ57_00255</name>
</gene>
<protein>
    <submittedName>
        <fullName evidence="1">DUF3848 domain-containing protein</fullName>
    </submittedName>
</protein>
<dbReference type="EMBL" id="WMBC01000001">
    <property type="protein sequence ID" value="MTD59746.1"/>
    <property type="molecule type" value="Genomic_DNA"/>
</dbReference>
<dbReference type="AlphaFoldDB" id="A0A844GCP5"/>
<sequence>MQMREYFLNRIYGEYQSYKASVLEENSGSIYARCYEIDCMINIYEILKEFAMKLSVNELERLMNHRDILKYLYELWMKRSDSHYAEMEHHVADEMKKLISNTEELKERNVA</sequence>
<proteinExistence type="predicted"/>
<organism evidence="1 2">
    <name type="scientific">Blautia luti DSM 14534 = JCM 17040</name>
    <dbReference type="NCBI Taxonomy" id="649762"/>
    <lineage>
        <taxon>Bacteria</taxon>
        <taxon>Bacillati</taxon>
        <taxon>Bacillota</taxon>
        <taxon>Clostridia</taxon>
        <taxon>Lachnospirales</taxon>
        <taxon>Lachnospiraceae</taxon>
        <taxon>Blautia</taxon>
    </lineage>
</organism>
<evidence type="ECO:0000313" key="2">
    <source>
        <dbReference type="Proteomes" id="UP000437824"/>
    </source>
</evidence>
<comment type="caution">
    <text evidence="1">The sequence shown here is derived from an EMBL/GenBank/DDBJ whole genome shotgun (WGS) entry which is preliminary data.</text>
</comment>
<name>A0A844GCP5_9FIRM</name>
<accession>A0A844GCP5</accession>
<evidence type="ECO:0000313" key="1">
    <source>
        <dbReference type="EMBL" id="MTD59746.1"/>
    </source>
</evidence>